<proteinExistence type="predicted"/>
<organism evidence="1">
    <name type="scientific">Rhizophora mucronata</name>
    <name type="common">Asiatic mangrove</name>
    <dbReference type="NCBI Taxonomy" id="61149"/>
    <lineage>
        <taxon>Eukaryota</taxon>
        <taxon>Viridiplantae</taxon>
        <taxon>Streptophyta</taxon>
        <taxon>Embryophyta</taxon>
        <taxon>Tracheophyta</taxon>
        <taxon>Spermatophyta</taxon>
        <taxon>Magnoliopsida</taxon>
        <taxon>eudicotyledons</taxon>
        <taxon>Gunneridae</taxon>
        <taxon>Pentapetalae</taxon>
        <taxon>rosids</taxon>
        <taxon>fabids</taxon>
        <taxon>Malpighiales</taxon>
        <taxon>Rhizophoraceae</taxon>
        <taxon>Rhizophora</taxon>
    </lineage>
</organism>
<dbReference type="AlphaFoldDB" id="A0A2P2N474"/>
<dbReference type="EMBL" id="GGEC01056827">
    <property type="protein sequence ID" value="MBX37311.1"/>
    <property type="molecule type" value="Transcribed_RNA"/>
</dbReference>
<accession>A0A2P2N474</accession>
<sequence length="53" mass="6261">MLVICTKHLKNAKQQLAKAIDSHNLTSFHLLAKRPKDQSDWNLTFWLIFLLNR</sequence>
<name>A0A2P2N474_RHIMU</name>
<evidence type="ECO:0000313" key="1">
    <source>
        <dbReference type="EMBL" id="MBX37311.1"/>
    </source>
</evidence>
<reference evidence="1" key="1">
    <citation type="submission" date="2018-02" db="EMBL/GenBank/DDBJ databases">
        <title>Rhizophora mucronata_Transcriptome.</title>
        <authorList>
            <person name="Meera S.P."/>
            <person name="Sreeshan A."/>
            <person name="Augustine A."/>
        </authorList>
    </citation>
    <scope>NUCLEOTIDE SEQUENCE</scope>
    <source>
        <tissue evidence="1">Leaf</tissue>
    </source>
</reference>
<protein>
    <submittedName>
        <fullName evidence="1">Uncharacterized protein</fullName>
    </submittedName>
</protein>